<name>A0A507B9M7_9PEZI</name>
<protein>
    <recommendedName>
        <fullName evidence="3">Peptidase A1 domain-containing protein</fullName>
    </recommendedName>
</protein>
<dbReference type="InParanoid" id="A0A507B9M7"/>
<keyword evidence="5" id="KW-1185">Reference proteome</keyword>
<dbReference type="Proteomes" id="UP000319257">
    <property type="component" value="Unassembled WGS sequence"/>
</dbReference>
<evidence type="ECO:0000259" key="3">
    <source>
        <dbReference type="Pfam" id="PF00026"/>
    </source>
</evidence>
<dbReference type="Pfam" id="PF00026">
    <property type="entry name" value="Asp"/>
    <property type="match status" value="1"/>
</dbReference>
<organism evidence="4 5">
    <name type="scientific">Thyridium curvatum</name>
    <dbReference type="NCBI Taxonomy" id="1093900"/>
    <lineage>
        <taxon>Eukaryota</taxon>
        <taxon>Fungi</taxon>
        <taxon>Dikarya</taxon>
        <taxon>Ascomycota</taxon>
        <taxon>Pezizomycotina</taxon>
        <taxon>Sordariomycetes</taxon>
        <taxon>Sordariomycetidae</taxon>
        <taxon>Thyridiales</taxon>
        <taxon>Thyridiaceae</taxon>
        <taxon>Thyridium</taxon>
    </lineage>
</organism>
<evidence type="ECO:0000256" key="2">
    <source>
        <dbReference type="SAM" id="Phobius"/>
    </source>
</evidence>
<dbReference type="Gene3D" id="2.40.70.10">
    <property type="entry name" value="Acid Proteases"/>
    <property type="match status" value="1"/>
</dbReference>
<accession>A0A507B9M7</accession>
<dbReference type="STRING" id="1093900.A0A507B9M7"/>
<evidence type="ECO:0000313" key="4">
    <source>
        <dbReference type="EMBL" id="TPX15876.1"/>
    </source>
</evidence>
<dbReference type="AlphaFoldDB" id="A0A507B9M7"/>
<dbReference type="GeneID" id="41967657"/>
<keyword evidence="2" id="KW-1133">Transmembrane helix</keyword>
<feature type="region of interest" description="Disordered" evidence="1">
    <location>
        <begin position="580"/>
        <end position="615"/>
    </location>
</feature>
<gene>
    <name evidence="4" type="ORF">E0L32_000210</name>
</gene>
<evidence type="ECO:0000256" key="1">
    <source>
        <dbReference type="SAM" id="MobiDB-lite"/>
    </source>
</evidence>
<dbReference type="EMBL" id="SKBQ01000001">
    <property type="protein sequence ID" value="TPX15876.1"/>
    <property type="molecule type" value="Genomic_DNA"/>
</dbReference>
<comment type="caution">
    <text evidence="4">The sequence shown here is derived from an EMBL/GenBank/DDBJ whole genome shotgun (WGS) entry which is preliminary data.</text>
</comment>
<proteinExistence type="predicted"/>
<feature type="transmembrane region" description="Helical" evidence="2">
    <location>
        <begin position="443"/>
        <end position="465"/>
    </location>
</feature>
<reference evidence="4 5" key="1">
    <citation type="submission" date="2019-06" db="EMBL/GenBank/DDBJ databases">
        <title>Draft genome sequence of the filamentous fungus Phialemoniopsis curvata isolated from diesel fuel.</title>
        <authorList>
            <person name="Varaljay V.A."/>
            <person name="Lyon W.J."/>
            <person name="Crouch A.L."/>
            <person name="Drake C.E."/>
            <person name="Hollomon J.M."/>
            <person name="Nadeau L.J."/>
            <person name="Nunn H.S."/>
            <person name="Stevenson B.S."/>
            <person name="Bojanowski C.L."/>
            <person name="Crookes-Goodson W.J."/>
        </authorList>
    </citation>
    <scope>NUCLEOTIDE SEQUENCE [LARGE SCALE GENOMIC DNA]</scope>
    <source>
        <strain evidence="4 5">D216</strain>
    </source>
</reference>
<dbReference type="RefSeq" id="XP_030997587.1">
    <property type="nucleotide sequence ID" value="XM_031136243.1"/>
</dbReference>
<dbReference type="InterPro" id="IPR033121">
    <property type="entry name" value="PEPTIDASE_A1"/>
</dbReference>
<feature type="domain" description="Peptidase A1" evidence="3">
    <location>
        <begin position="174"/>
        <end position="413"/>
    </location>
</feature>
<dbReference type="InterPro" id="IPR021109">
    <property type="entry name" value="Peptidase_aspartic_dom_sf"/>
</dbReference>
<dbReference type="SUPFAM" id="SSF50630">
    <property type="entry name" value="Acid proteases"/>
    <property type="match status" value="1"/>
</dbReference>
<keyword evidence="2" id="KW-0812">Transmembrane</keyword>
<sequence length="615" mass="65141">MIYNIPRSIETSEMPALQARQANTPSCNPSFSWIPLGACVITQANGPTIHSWGARVGVGGNQQLCVTPSTVVNSTLLMAPSVCDDAQLAAENMTYSQCASRRGGFIDPNTLSAASSAELGTLSSLNPGWPAIAGPDAFKSAVDAVMHLHGGPENDVSMLQGIIASGRNHTTSHLGLGDRSVVLDALLIEKHISSRSFGLNAGSTSVSAPRDGGIVFGDYDAGVAEGTFVQYPMTYSQILNDRVCPLQVTIKQLSLRQPGMPDNKLFGAEWPLQACIEPYDNLFRLPGTLVKNNLIPAVESILGSSPVVPPAVKGLWVNEPGLTFPNNKSSMVDASLVVTLDKNFTVEIPAYEFVRPLKGLAANGTSVVDNSFSEVQVYYDSNEPLNAAVLGKVFLSQVYLFVDYDNRVLKLANMNTESRSSVPLAGGSGTAGCGEEQSGVHGATIGVIVIGAVVFVLLLLLIGAWQCRQWRNGKRPTNAEAGDDRVQRDDIVGQHLPEVDHRELNPVVTNNQRCSVSPDLIDLNPEQVISASPEPMRGTVTQEVSGKAEPKELADTTVSSRSKEELGTVLARGLLLGDSPWGSVSTVGGGGSGHARRHMSSGTGISPLEPRVSNP</sequence>
<evidence type="ECO:0000313" key="5">
    <source>
        <dbReference type="Proteomes" id="UP000319257"/>
    </source>
</evidence>
<keyword evidence="2" id="KW-0472">Membrane</keyword>
<dbReference type="OrthoDB" id="5361565at2759"/>